<dbReference type="SMART" id="SM00184">
    <property type="entry name" value="RING"/>
    <property type="match status" value="1"/>
</dbReference>
<dbReference type="Pfam" id="PF14624">
    <property type="entry name" value="Vwaint"/>
    <property type="match status" value="1"/>
</dbReference>
<reference evidence="5 6" key="1">
    <citation type="submission" date="2024-01" db="EMBL/GenBank/DDBJ databases">
        <title>The genomes of 5 underutilized Papilionoideae crops provide insights into root nodulation and disease resistance.</title>
        <authorList>
            <person name="Yuan L."/>
        </authorList>
    </citation>
    <scope>NUCLEOTIDE SEQUENCE [LARGE SCALE GENOMIC DNA]</scope>
    <source>
        <strain evidence="5">LY-2023</strain>
        <tissue evidence="5">Leaf</tissue>
    </source>
</reference>
<comment type="caution">
    <text evidence="5">The sequence shown here is derived from an EMBL/GenBank/DDBJ whole genome shotgun (WGS) entry which is preliminary data.</text>
</comment>
<dbReference type="Gene3D" id="3.30.40.10">
    <property type="entry name" value="Zinc/RING finger domain, C3HC4 (zinc finger)"/>
    <property type="match status" value="1"/>
</dbReference>
<dbReference type="PANTHER" id="PTHR10579">
    <property type="entry name" value="CALCIUM-ACTIVATED CHLORIDE CHANNEL REGULATOR"/>
    <property type="match status" value="1"/>
</dbReference>
<dbReference type="InterPro" id="IPR036465">
    <property type="entry name" value="vWFA_dom_sf"/>
</dbReference>
<sequence length="713" mass="77761">MGSKWRKLKLALGLDSCVHIPRALDDSSAATRFSSSTTSTVVSPAGDTSGYRPSTPTPSSSGLRLSKSGPKSPKGTCAICLYPIKSGQGHAIFTAECSHSFHFHCITSNVKHGNQICPVCRAKWKEVPFQNPASNIPHDMSRINHVSPRDDGWTTVIRRLPSPQGDAGRHISSLYQVTEPAIFDDDEALDQQTLINQDQKESDPHMINTMEIRTYSEVSSVPKSTSHDAFAVLIHLKAPHSGRKQNIGANNAESPLPFENSRASVDLVTVLDVSGSMAGTKLALLKRAMGFVIQNLGPSDRLSVIAFSSTARRIFPLRQMTDSGRQQALLAVNSLVSNGGTNIAEGLRKGTKVFAERRWKNPVCSIILLSDGQDTYTVNSRPNVGPDYQSLVPNSIHRTNGMGLQIPVHAFGFGSDHDATLMHSISEISGGTFSFIEAEEVIQDAFAQCIGGLLSVVVQELQVEVKCVHSRLQLSSVKAGNYQTSLMADARMATVNVGDLYADEERDFLVTVNVPVDESSDEMSLLIVKGLYRDPISKEMVALEETSEVKIQRPNFGGEQVVSVEVDRQRNRLQAAEAMSEARVAAERGDLSTAVSVLDSCHKALSETVSARAGDRLCVGLCTELTEMQERMGSQRIYEQSGRAYVLSGLSSHSWQRATARGDSTDSTSLLQAYQTPSMVDMVTRSQTMVFGSPQNKRVLRPAKSFPERHRRQ</sequence>
<gene>
    <name evidence="5" type="ORF">RJT34_29854</name>
</gene>
<dbReference type="Pfam" id="PF17123">
    <property type="entry name" value="zf-RING_11"/>
    <property type="match status" value="1"/>
</dbReference>
<keyword evidence="1" id="KW-0863">Zinc-finger</keyword>
<dbReference type="Gene3D" id="3.40.50.410">
    <property type="entry name" value="von Willebrand factor, type A domain"/>
    <property type="match status" value="1"/>
</dbReference>
<dbReference type="PROSITE" id="PS50089">
    <property type="entry name" value="ZF_RING_2"/>
    <property type="match status" value="1"/>
</dbReference>
<evidence type="ECO:0000259" key="4">
    <source>
        <dbReference type="PROSITE" id="PS50234"/>
    </source>
</evidence>
<dbReference type="Proteomes" id="UP001359559">
    <property type="component" value="Unassembled WGS sequence"/>
</dbReference>
<evidence type="ECO:0000313" key="5">
    <source>
        <dbReference type="EMBL" id="KAK7262288.1"/>
    </source>
</evidence>
<keyword evidence="6" id="KW-1185">Reference proteome</keyword>
<dbReference type="CDD" id="cd01466">
    <property type="entry name" value="vWA_C3HC4_type"/>
    <property type="match status" value="1"/>
</dbReference>
<dbReference type="AlphaFoldDB" id="A0AAN9ES97"/>
<dbReference type="EMBL" id="JAYKXN010000008">
    <property type="protein sequence ID" value="KAK7262288.1"/>
    <property type="molecule type" value="Genomic_DNA"/>
</dbReference>
<organism evidence="5 6">
    <name type="scientific">Clitoria ternatea</name>
    <name type="common">Butterfly pea</name>
    <dbReference type="NCBI Taxonomy" id="43366"/>
    <lineage>
        <taxon>Eukaryota</taxon>
        <taxon>Viridiplantae</taxon>
        <taxon>Streptophyta</taxon>
        <taxon>Embryophyta</taxon>
        <taxon>Tracheophyta</taxon>
        <taxon>Spermatophyta</taxon>
        <taxon>Magnoliopsida</taxon>
        <taxon>eudicotyledons</taxon>
        <taxon>Gunneridae</taxon>
        <taxon>Pentapetalae</taxon>
        <taxon>rosids</taxon>
        <taxon>fabids</taxon>
        <taxon>Fabales</taxon>
        <taxon>Fabaceae</taxon>
        <taxon>Papilionoideae</taxon>
        <taxon>50 kb inversion clade</taxon>
        <taxon>NPAAA clade</taxon>
        <taxon>indigoferoid/millettioid clade</taxon>
        <taxon>Phaseoleae</taxon>
        <taxon>Clitoria</taxon>
    </lineage>
</organism>
<feature type="region of interest" description="Disordered" evidence="2">
    <location>
        <begin position="35"/>
        <end position="73"/>
    </location>
</feature>
<evidence type="ECO:0000259" key="3">
    <source>
        <dbReference type="PROSITE" id="PS50089"/>
    </source>
</evidence>
<proteinExistence type="predicted"/>
<dbReference type="CDD" id="cd23114">
    <property type="entry name" value="RING-H2_WAVH2"/>
    <property type="match status" value="1"/>
</dbReference>
<dbReference type="GO" id="GO:0008270">
    <property type="term" value="F:zinc ion binding"/>
    <property type="evidence" value="ECO:0007669"/>
    <property type="project" value="UniProtKB-KW"/>
</dbReference>
<dbReference type="PROSITE" id="PS50234">
    <property type="entry name" value="VWFA"/>
    <property type="match status" value="1"/>
</dbReference>
<feature type="domain" description="VWFA" evidence="4">
    <location>
        <begin position="266"/>
        <end position="450"/>
    </location>
</feature>
<dbReference type="PANTHER" id="PTHR10579:SF158">
    <property type="entry name" value="RETROELEMENT POL POLYPROTEIN-LIKE"/>
    <property type="match status" value="1"/>
</dbReference>
<name>A0AAN9ES97_CLITE</name>
<dbReference type="InterPro" id="IPR013083">
    <property type="entry name" value="Znf_RING/FYVE/PHD"/>
</dbReference>
<evidence type="ECO:0000313" key="6">
    <source>
        <dbReference type="Proteomes" id="UP001359559"/>
    </source>
</evidence>
<feature type="domain" description="RING-type" evidence="3">
    <location>
        <begin position="77"/>
        <end position="121"/>
    </location>
</feature>
<dbReference type="InterPro" id="IPR002035">
    <property type="entry name" value="VWF_A"/>
</dbReference>
<keyword evidence="1" id="KW-0479">Metal-binding</keyword>
<protein>
    <submittedName>
        <fullName evidence="5">Uncharacterized protein</fullName>
    </submittedName>
</protein>
<dbReference type="SUPFAM" id="SSF53300">
    <property type="entry name" value="vWA-like"/>
    <property type="match status" value="1"/>
</dbReference>
<evidence type="ECO:0000256" key="1">
    <source>
        <dbReference type="PROSITE-ProRule" id="PRU00175"/>
    </source>
</evidence>
<dbReference type="SMART" id="SM00327">
    <property type="entry name" value="VWA"/>
    <property type="match status" value="1"/>
</dbReference>
<dbReference type="InterPro" id="IPR051266">
    <property type="entry name" value="CLCR"/>
</dbReference>
<dbReference type="InterPro" id="IPR032838">
    <property type="entry name" value="Vwaint_dom"/>
</dbReference>
<dbReference type="Pfam" id="PF00092">
    <property type="entry name" value="VWA"/>
    <property type="match status" value="1"/>
</dbReference>
<feature type="compositionally biased region" description="Polar residues" evidence="2">
    <location>
        <begin position="51"/>
        <end position="63"/>
    </location>
</feature>
<dbReference type="SUPFAM" id="SSF57850">
    <property type="entry name" value="RING/U-box"/>
    <property type="match status" value="1"/>
</dbReference>
<evidence type="ECO:0000256" key="2">
    <source>
        <dbReference type="SAM" id="MobiDB-lite"/>
    </source>
</evidence>
<dbReference type="InterPro" id="IPR001841">
    <property type="entry name" value="Znf_RING"/>
</dbReference>
<accession>A0AAN9ES97</accession>
<keyword evidence="1" id="KW-0862">Zinc</keyword>